<dbReference type="NCBIfam" id="TIGR00192">
    <property type="entry name" value="urease_beta"/>
    <property type="match status" value="1"/>
</dbReference>
<dbReference type="InterPro" id="IPR050069">
    <property type="entry name" value="Urease_subunit"/>
</dbReference>
<evidence type="ECO:0000256" key="2">
    <source>
        <dbReference type="ARBA" id="ARBA00047778"/>
    </source>
</evidence>
<dbReference type="SUPFAM" id="SSF51278">
    <property type="entry name" value="Urease, beta-subunit"/>
    <property type="match status" value="1"/>
</dbReference>
<dbReference type="PANTHER" id="PTHR33569:SF1">
    <property type="entry name" value="UREASE"/>
    <property type="match status" value="1"/>
</dbReference>
<dbReference type="EMBL" id="LT629749">
    <property type="protein sequence ID" value="SDS04944.1"/>
    <property type="molecule type" value="Genomic_DNA"/>
</dbReference>
<evidence type="ECO:0000256" key="3">
    <source>
        <dbReference type="SAM" id="MobiDB-lite"/>
    </source>
</evidence>
<feature type="region of interest" description="Disordered" evidence="3">
    <location>
        <begin position="100"/>
        <end position="119"/>
    </location>
</feature>
<dbReference type="AlphaFoldDB" id="A0A1H1P157"/>
<dbReference type="OrthoDB" id="9797217at2"/>
<sequence length="119" mass="12435">MAGTSSDGPGAVRVRPGTIEINADRGPDERGELTVTNTADRPIQIGSHVHLPDVNTGLDFDRAAAYGFRLDIAAGTSVRFEPGASRTVATVRLRGRRRVPGLQLRGPQPSGAPLPAQGA</sequence>
<evidence type="ECO:0000256" key="1">
    <source>
        <dbReference type="ARBA" id="ARBA00022801"/>
    </source>
</evidence>
<dbReference type="InterPro" id="IPR002019">
    <property type="entry name" value="Urease_beta-like"/>
</dbReference>
<dbReference type="CDD" id="cd00407">
    <property type="entry name" value="Urease_beta"/>
    <property type="match status" value="1"/>
</dbReference>
<gene>
    <name evidence="4" type="ORF">SAMN04488543_0971</name>
</gene>
<organism evidence="4 5">
    <name type="scientific">Friedmanniella luteola</name>
    <dbReference type="NCBI Taxonomy" id="546871"/>
    <lineage>
        <taxon>Bacteria</taxon>
        <taxon>Bacillati</taxon>
        <taxon>Actinomycetota</taxon>
        <taxon>Actinomycetes</taxon>
        <taxon>Propionibacteriales</taxon>
        <taxon>Nocardioidaceae</taxon>
        <taxon>Friedmanniella</taxon>
    </lineage>
</organism>
<dbReference type="RefSeq" id="WP_091410675.1">
    <property type="nucleotide sequence ID" value="NZ_LT629749.1"/>
</dbReference>
<accession>A0A1H1P157</accession>
<evidence type="ECO:0000313" key="4">
    <source>
        <dbReference type="EMBL" id="SDS04944.1"/>
    </source>
</evidence>
<dbReference type="Proteomes" id="UP000199092">
    <property type="component" value="Chromosome I"/>
</dbReference>
<keyword evidence="1" id="KW-0378">Hydrolase</keyword>
<reference evidence="4 5" key="1">
    <citation type="submission" date="2016-10" db="EMBL/GenBank/DDBJ databases">
        <authorList>
            <person name="de Groot N.N."/>
        </authorList>
    </citation>
    <scope>NUCLEOTIDE SEQUENCE [LARGE SCALE GENOMIC DNA]</scope>
    <source>
        <strain evidence="4 5">DSM 21741</strain>
    </source>
</reference>
<dbReference type="Gene3D" id="2.10.150.10">
    <property type="entry name" value="Urease, beta subunit"/>
    <property type="match status" value="1"/>
</dbReference>
<protein>
    <submittedName>
        <fullName evidence="4">Urease subunit beta</fullName>
    </submittedName>
</protein>
<dbReference type="GO" id="GO:0035550">
    <property type="term" value="C:urease complex"/>
    <property type="evidence" value="ECO:0007669"/>
    <property type="project" value="InterPro"/>
</dbReference>
<keyword evidence="5" id="KW-1185">Reference proteome</keyword>
<feature type="compositionally biased region" description="Basic and acidic residues" evidence="3">
    <location>
        <begin position="22"/>
        <end position="31"/>
    </location>
</feature>
<dbReference type="STRING" id="546871.SAMN04488543_0971"/>
<dbReference type="GO" id="GO:0043419">
    <property type="term" value="P:urea catabolic process"/>
    <property type="evidence" value="ECO:0007669"/>
    <property type="project" value="InterPro"/>
</dbReference>
<dbReference type="InterPro" id="IPR036461">
    <property type="entry name" value="Urease_betasu_sf"/>
</dbReference>
<dbReference type="Pfam" id="PF00699">
    <property type="entry name" value="Urease_beta"/>
    <property type="match status" value="1"/>
</dbReference>
<name>A0A1H1P157_9ACTN</name>
<proteinExistence type="predicted"/>
<comment type="catalytic activity">
    <reaction evidence="2">
        <text>urea + 2 H2O + H(+) = hydrogencarbonate + 2 NH4(+)</text>
        <dbReference type="Rhea" id="RHEA:20557"/>
        <dbReference type="ChEBI" id="CHEBI:15377"/>
        <dbReference type="ChEBI" id="CHEBI:15378"/>
        <dbReference type="ChEBI" id="CHEBI:16199"/>
        <dbReference type="ChEBI" id="CHEBI:17544"/>
        <dbReference type="ChEBI" id="CHEBI:28938"/>
        <dbReference type="EC" id="3.5.1.5"/>
    </reaction>
</comment>
<feature type="region of interest" description="Disordered" evidence="3">
    <location>
        <begin position="1"/>
        <end position="31"/>
    </location>
</feature>
<dbReference type="PANTHER" id="PTHR33569">
    <property type="entry name" value="UREASE"/>
    <property type="match status" value="1"/>
</dbReference>
<dbReference type="GO" id="GO:0009039">
    <property type="term" value="F:urease activity"/>
    <property type="evidence" value="ECO:0007669"/>
    <property type="project" value="UniProtKB-EC"/>
</dbReference>
<evidence type="ECO:0000313" key="5">
    <source>
        <dbReference type="Proteomes" id="UP000199092"/>
    </source>
</evidence>